<evidence type="ECO:0000256" key="4">
    <source>
        <dbReference type="ARBA" id="ARBA00022471"/>
    </source>
</evidence>
<feature type="repeat" description="WD" evidence="10">
    <location>
        <begin position="375"/>
        <end position="416"/>
    </location>
</feature>
<evidence type="ECO:0000256" key="3">
    <source>
        <dbReference type="ARBA" id="ARBA00005581"/>
    </source>
</evidence>
<keyword evidence="6 10" id="KW-0853">WD repeat</keyword>
<dbReference type="GO" id="GO:0060320">
    <property type="term" value="P:rejection of self pollen"/>
    <property type="evidence" value="ECO:0007669"/>
    <property type="project" value="UniProtKB-KW"/>
</dbReference>
<evidence type="ECO:0000256" key="5">
    <source>
        <dbReference type="ARBA" id="ARBA00022525"/>
    </source>
</evidence>
<dbReference type="Pfam" id="PF05938">
    <property type="entry name" value="Self-incomp_S1"/>
    <property type="match status" value="1"/>
</dbReference>
<evidence type="ECO:0000256" key="11">
    <source>
        <dbReference type="SAM" id="MobiDB-lite"/>
    </source>
</evidence>
<gene>
    <name evidence="12" type="ORF">Sjap_002675</name>
</gene>
<keyword evidence="7" id="KW-0732">Signal</keyword>
<dbReference type="Pfam" id="PF00400">
    <property type="entry name" value="WD40"/>
    <property type="match status" value="3"/>
</dbReference>
<evidence type="ECO:0000313" key="12">
    <source>
        <dbReference type="EMBL" id="KAK9155195.1"/>
    </source>
</evidence>
<comment type="similarity">
    <text evidence="3">Belongs to the plant self-incompatibility (S1) protein family.</text>
</comment>
<evidence type="ECO:0000256" key="1">
    <source>
        <dbReference type="ARBA" id="ARBA00004123"/>
    </source>
</evidence>
<dbReference type="PANTHER" id="PTHR19865:SF0">
    <property type="entry name" value="U3 SMALL NUCLEOLAR RNA-INTERACTING PROTEIN 2"/>
    <property type="match status" value="1"/>
</dbReference>
<keyword evidence="9" id="KW-0539">Nucleus</keyword>
<evidence type="ECO:0000256" key="6">
    <source>
        <dbReference type="ARBA" id="ARBA00022574"/>
    </source>
</evidence>
<dbReference type="PROSITE" id="PS00678">
    <property type="entry name" value="WD_REPEATS_1"/>
    <property type="match status" value="1"/>
</dbReference>
<reference evidence="12 13" key="1">
    <citation type="submission" date="2024-01" db="EMBL/GenBank/DDBJ databases">
        <title>Genome assemblies of Stephania.</title>
        <authorList>
            <person name="Yang L."/>
        </authorList>
    </citation>
    <scope>NUCLEOTIDE SEQUENCE [LARGE SCALE GENOMIC DNA]</scope>
    <source>
        <strain evidence="12">QJT</strain>
        <tissue evidence="12">Leaf</tissue>
    </source>
</reference>
<dbReference type="InterPro" id="IPR039241">
    <property type="entry name" value="Rrp9-like"/>
</dbReference>
<accession>A0AAP0KN78</accession>
<dbReference type="Gene3D" id="2.130.10.10">
    <property type="entry name" value="YVTN repeat-like/Quinoprotein amine dehydrogenase"/>
    <property type="match status" value="1"/>
</dbReference>
<dbReference type="InterPro" id="IPR010264">
    <property type="entry name" value="Self-incomp_S1"/>
</dbReference>
<dbReference type="GO" id="GO:0005576">
    <property type="term" value="C:extracellular region"/>
    <property type="evidence" value="ECO:0007669"/>
    <property type="project" value="UniProtKB-SubCell"/>
</dbReference>
<feature type="repeat" description="WD" evidence="10">
    <location>
        <begin position="272"/>
        <end position="313"/>
    </location>
</feature>
<evidence type="ECO:0000256" key="8">
    <source>
        <dbReference type="ARBA" id="ARBA00022737"/>
    </source>
</evidence>
<evidence type="ECO:0000256" key="2">
    <source>
        <dbReference type="ARBA" id="ARBA00004613"/>
    </source>
</evidence>
<dbReference type="SMART" id="SM00320">
    <property type="entry name" value="WD40"/>
    <property type="match status" value="4"/>
</dbReference>
<feature type="compositionally biased region" description="Polar residues" evidence="11">
    <location>
        <begin position="40"/>
        <end position="51"/>
    </location>
</feature>
<comment type="caution">
    <text evidence="12">The sequence shown here is derived from an EMBL/GenBank/DDBJ whole genome shotgun (WGS) entry which is preliminary data.</text>
</comment>
<dbReference type="PANTHER" id="PTHR19865">
    <property type="entry name" value="U3 SMALL NUCLEOLAR RNA INTERACTING PROTEIN 2"/>
    <property type="match status" value="1"/>
</dbReference>
<feature type="region of interest" description="Disordered" evidence="11">
    <location>
        <begin position="1"/>
        <end position="68"/>
    </location>
</feature>
<protein>
    <submittedName>
        <fullName evidence="12">Uncharacterized protein</fullName>
    </submittedName>
</protein>
<dbReference type="Proteomes" id="UP001417504">
    <property type="component" value="Unassembled WGS sequence"/>
</dbReference>
<keyword evidence="13" id="KW-1185">Reference proteome</keyword>
<dbReference type="InterPro" id="IPR036322">
    <property type="entry name" value="WD40_repeat_dom_sf"/>
</dbReference>
<evidence type="ECO:0000256" key="10">
    <source>
        <dbReference type="PROSITE-ProRule" id="PRU00221"/>
    </source>
</evidence>
<evidence type="ECO:0000256" key="9">
    <source>
        <dbReference type="ARBA" id="ARBA00023242"/>
    </source>
</evidence>
<evidence type="ECO:0000256" key="7">
    <source>
        <dbReference type="ARBA" id="ARBA00022729"/>
    </source>
</evidence>
<dbReference type="GO" id="GO:0034511">
    <property type="term" value="F:U3 snoRNA binding"/>
    <property type="evidence" value="ECO:0007669"/>
    <property type="project" value="InterPro"/>
</dbReference>
<dbReference type="EMBL" id="JBBNAE010000001">
    <property type="protein sequence ID" value="KAK9155195.1"/>
    <property type="molecule type" value="Genomic_DNA"/>
</dbReference>
<dbReference type="InterPro" id="IPR015943">
    <property type="entry name" value="WD40/YVTN_repeat-like_dom_sf"/>
</dbReference>
<keyword evidence="5" id="KW-0964">Secreted</keyword>
<comment type="subcellular location">
    <subcellularLocation>
        <location evidence="1">Nucleus</location>
    </subcellularLocation>
    <subcellularLocation>
        <location evidence="2">Secreted</location>
    </subcellularLocation>
</comment>
<keyword evidence="4" id="KW-0713">Self-incompatibility</keyword>
<dbReference type="AlphaFoldDB" id="A0AAP0KN78"/>
<evidence type="ECO:0000313" key="13">
    <source>
        <dbReference type="Proteomes" id="UP001417504"/>
    </source>
</evidence>
<keyword evidence="8" id="KW-0677">Repeat</keyword>
<dbReference type="InterPro" id="IPR019775">
    <property type="entry name" value="WD40_repeat_CS"/>
</dbReference>
<dbReference type="GO" id="GO:0032040">
    <property type="term" value="C:small-subunit processome"/>
    <property type="evidence" value="ECO:0007669"/>
    <property type="project" value="TreeGrafter"/>
</dbReference>
<feature type="compositionally biased region" description="Basic and acidic residues" evidence="11">
    <location>
        <begin position="17"/>
        <end position="36"/>
    </location>
</feature>
<dbReference type="PROSITE" id="PS50294">
    <property type="entry name" value="WD_REPEATS_REGION"/>
    <property type="match status" value="2"/>
</dbReference>
<dbReference type="PROSITE" id="PS50082">
    <property type="entry name" value="WD_REPEATS_2"/>
    <property type="match status" value="3"/>
</dbReference>
<proteinExistence type="inferred from homology"/>
<feature type="compositionally biased region" description="Basic and acidic residues" evidence="11">
    <location>
        <begin position="55"/>
        <end position="68"/>
    </location>
</feature>
<name>A0AAP0KN78_9MAGN</name>
<dbReference type="InterPro" id="IPR001680">
    <property type="entry name" value="WD40_rpt"/>
</dbReference>
<organism evidence="12 13">
    <name type="scientific">Stephania japonica</name>
    <dbReference type="NCBI Taxonomy" id="461633"/>
    <lineage>
        <taxon>Eukaryota</taxon>
        <taxon>Viridiplantae</taxon>
        <taxon>Streptophyta</taxon>
        <taxon>Embryophyta</taxon>
        <taxon>Tracheophyta</taxon>
        <taxon>Spermatophyta</taxon>
        <taxon>Magnoliopsida</taxon>
        <taxon>Ranunculales</taxon>
        <taxon>Menispermaceae</taxon>
        <taxon>Menispermoideae</taxon>
        <taxon>Cissampelideae</taxon>
        <taxon>Stephania</taxon>
    </lineage>
</organism>
<dbReference type="SUPFAM" id="SSF50978">
    <property type="entry name" value="WD40 repeat-like"/>
    <property type="match status" value="1"/>
</dbReference>
<sequence>MSLVRVCCPSDVEGDDGSPREEERSGGEDDSRERGRVKYLNSSDYGSSATTGLIGDRRDSDDVNGERIGEPGTVLMAHCKSKEKNLGDDAISFNQEIGWSFSPDIDLTTIFTHSANWKDKDGFKISESDGQDPVLWGTGAVTCVVAGNSGIRVRDASYMRVAIVQLTASASKPSPVVITDYGHGYDDILSCDMTFGNDRSRPPPWNCYGHYRNTNAYDPPYADAHARNIVHALLQQNTDLSTNGQARNSAADLNCSLVMVQKPEKLDGFRALVRHRQSVTAVALAADDQKGFSVSKDGSIIQWDIHNGKSEKYVWPDKEIMISHGAKNPQNPLKTWSKHVLALDVSFDGRYLATGGLDRHVHLWDTRTRQHIQAFSGHRGPVSSLTFRQGSLELIFASFDRTIKLWNAEDRAYMDSLFGHRAEVLSIDCLRKEWLLTIGHDRTMRLWKTNLSLKWTIGFSLSCARIRHPTLNFLLSDSKKLSEKLVFAWEPLIGGIYYVLI</sequence>
<feature type="repeat" description="WD" evidence="10">
    <location>
        <begin position="333"/>
        <end position="374"/>
    </location>
</feature>